<reference evidence="7 8" key="1">
    <citation type="submission" date="2018-08" db="EMBL/GenBank/DDBJ databases">
        <title>Genomic investigation of the strawberry pathogen Phytophthora fragariae indicates pathogenicity is determined by transcriptional variation in three key races.</title>
        <authorList>
            <person name="Adams T.M."/>
            <person name="Armitage A.D."/>
            <person name="Sobczyk M.K."/>
            <person name="Bates H.J."/>
            <person name="Dunwell J.M."/>
            <person name="Nellist C.F."/>
            <person name="Harrison R.J."/>
        </authorList>
    </citation>
    <scope>NUCLEOTIDE SEQUENCE [LARGE SCALE GENOMIC DNA]</scope>
    <source>
        <strain evidence="5 7">A4</strain>
        <strain evidence="4 10">BC-23</strain>
        <strain evidence="3 8">NOV-5</strain>
        <strain evidence="6 11">NOV-77</strain>
        <strain evidence="2 9">SCRP245</strain>
    </source>
</reference>
<name>A0A6A3QCH7_9STRA</name>
<dbReference type="Proteomes" id="UP000476176">
    <property type="component" value="Unassembled WGS sequence"/>
</dbReference>
<dbReference type="Proteomes" id="UP000486351">
    <property type="component" value="Unassembled WGS sequence"/>
</dbReference>
<comment type="caution">
    <text evidence="3">The sequence shown here is derived from an EMBL/GenBank/DDBJ whole genome shotgun (WGS) entry which is preliminary data.</text>
</comment>
<dbReference type="AlphaFoldDB" id="A0A6A3QCH7"/>
<dbReference type="EMBL" id="QXFY01004250">
    <property type="protein sequence ID" value="KAE9278717.1"/>
    <property type="molecule type" value="Genomic_DNA"/>
</dbReference>
<evidence type="ECO:0000313" key="3">
    <source>
        <dbReference type="EMBL" id="KAE9073290.1"/>
    </source>
</evidence>
<evidence type="ECO:0000313" key="5">
    <source>
        <dbReference type="EMBL" id="KAE9270581.1"/>
    </source>
</evidence>
<evidence type="ECO:0000313" key="7">
    <source>
        <dbReference type="Proteomes" id="UP000437068"/>
    </source>
</evidence>
<protein>
    <submittedName>
        <fullName evidence="3">Uncharacterized protein</fullName>
    </submittedName>
</protein>
<sequence length="512" mass="55185">MQLLRLITPTIVLACSAQHIATAKACKTLLDNDSTLVKSLAKGYQEDFSEFPFDAVFSDLHHAVPWLSTCAAAIDPVAGYASMKTSSSFISCVRKIEQFNLDDGLWSSGGWKSLCPLLKDTAVPCVKNAMVEIVMDAFATTNGCCDSFLAQVDSLFSDSLTTIVEKLSQYAVNILCSERKLTNLQATASTEMCGYSIARSFGFIESEDDIVPLLGLLQLPNAAMCDAFAGKAFKITNGSTFAIGFGTNGADTIGICLQPIDALLSYVASWPLFTQTWNANGTSFSPSSLFATGKFLSFATLKSWFNTPNNLPAIMQLTLERFMSSADEFMSDRYSADYYVDYNDTNDGYGPISASYDSDVSVGDSSASYSSDGSAGDSFNYSRSFGWGGYVGDEFNFSQSGSGDSSNDAGYGYGYGYYSDPSPYYGNYYGYGSYYGYSSYYGYGSSRDSSRDGDQDLIIVLLERLMADIGRMLLHVPNGGDCKFSGQTITVPYDVTKVSAVVTVATAVTSAP</sequence>
<feature type="non-terminal residue" evidence="3">
    <location>
        <position position="512"/>
    </location>
</feature>
<evidence type="ECO:0000313" key="8">
    <source>
        <dbReference type="Proteomes" id="UP000440732"/>
    </source>
</evidence>
<evidence type="ECO:0000313" key="10">
    <source>
        <dbReference type="Proteomes" id="UP000476176"/>
    </source>
</evidence>
<feature type="chain" id="PRO_5036165678" evidence="1">
    <location>
        <begin position="18"/>
        <end position="512"/>
    </location>
</feature>
<accession>A0A6A3QCH7</accession>
<evidence type="ECO:0000313" key="2">
    <source>
        <dbReference type="EMBL" id="KAE8965834.1"/>
    </source>
</evidence>
<organism evidence="3 8">
    <name type="scientific">Phytophthora fragariae</name>
    <dbReference type="NCBI Taxonomy" id="53985"/>
    <lineage>
        <taxon>Eukaryota</taxon>
        <taxon>Sar</taxon>
        <taxon>Stramenopiles</taxon>
        <taxon>Oomycota</taxon>
        <taxon>Peronosporomycetes</taxon>
        <taxon>Peronosporales</taxon>
        <taxon>Peronosporaceae</taxon>
        <taxon>Phytophthora</taxon>
    </lineage>
</organism>
<dbReference type="EMBL" id="QXGE01004452">
    <property type="protein sequence ID" value="KAE9270581.1"/>
    <property type="molecule type" value="Genomic_DNA"/>
</dbReference>
<dbReference type="EMBL" id="QXGC01004426">
    <property type="protein sequence ID" value="KAE9169458.1"/>
    <property type="molecule type" value="Genomic_DNA"/>
</dbReference>
<proteinExistence type="predicted"/>
<dbReference type="Proteomes" id="UP000440732">
    <property type="component" value="Unassembled WGS sequence"/>
</dbReference>
<dbReference type="Proteomes" id="UP000460718">
    <property type="component" value="Unassembled WGS sequence"/>
</dbReference>
<evidence type="ECO:0000313" key="11">
    <source>
        <dbReference type="Proteomes" id="UP000486351"/>
    </source>
</evidence>
<feature type="signal peptide" evidence="1">
    <location>
        <begin position="1"/>
        <end position="17"/>
    </location>
</feature>
<evidence type="ECO:0000313" key="9">
    <source>
        <dbReference type="Proteomes" id="UP000460718"/>
    </source>
</evidence>
<dbReference type="Proteomes" id="UP000437068">
    <property type="component" value="Unassembled WGS sequence"/>
</dbReference>
<keyword evidence="1" id="KW-0732">Signal</keyword>
<evidence type="ECO:0000256" key="1">
    <source>
        <dbReference type="SAM" id="SignalP"/>
    </source>
</evidence>
<dbReference type="EMBL" id="QXGA01004458">
    <property type="protein sequence ID" value="KAE9073290.1"/>
    <property type="molecule type" value="Genomic_DNA"/>
</dbReference>
<evidence type="ECO:0000313" key="4">
    <source>
        <dbReference type="EMBL" id="KAE9169458.1"/>
    </source>
</evidence>
<gene>
    <name evidence="5" type="ORF">PF001_g28745</name>
    <name evidence="4" type="ORF">PF004_g28174</name>
    <name evidence="3" type="ORF">PF006_g28773</name>
    <name evidence="6" type="ORF">PF008_g28548</name>
    <name evidence="2" type="ORF">PF011_g28147</name>
</gene>
<evidence type="ECO:0000313" key="6">
    <source>
        <dbReference type="EMBL" id="KAE9278717.1"/>
    </source>
</evidence>
<dbReference type="EMBL" id="QXFW01004410">
    <property type="protein sequence ID" value="KAE8965834.1"/>
    <property type="molecule type" value="Genomic_DNA"/>
</dbReference>